<dbReference type="RefSeq" id="WP_199707112.1">
    <property type="nucleotide sequence ID" value="NZ_JAEMNV010000009.1"/>
</dbReference>
<sequence length="95" mass="10378">MSAVTRLENEIYNLAVELASCTRISDVAAIQVIDSASLAVIPYAKRDFCRITEALQRYSHGDIVITSVGSALCLSLRTAREESFSVRRGDDRIGA</sequence>
<keyword evidence="2" id="KW-1185">Reference proteome</keyword>
<gene>
    <name evidence="1" type="ORF">JGU71_24055</name>
</gene>
<dbReference type="EMBL" id="JAEMNV010000009">
    <property type="protein sequence ID" value="MBJ8341965.1"/>
    <property type="molecule type" value="Genomic_DNA"/>
</dbReference>
<comment type="caution">
    <text evidence="1">The sequence shown here is derived from an EMBL/GenBank/DDBJ whole genome shotgun (WGS) entry which is preliminary data.</text>
</comment>
<organism evidence="1 2">
    <name type="scientific">Antrihabitans stalagmiti</name>
    <dbReference type="NCBI Taxonomy" id="2799499"/>
    <lineage>
        <taxon>Bacteria</taxon>
        <taxon>Bacillati</taxon>
        <taxon>Actinomycetota</taxon>
        <taxon>Actinomycetes</taxon>
        <taxon>Mycobacteriales</taxon>
        <taxon>Nocardiaceae</taxon>
        <taxon>Antrihabitans</taxon>
    </lineage>
</organism>
<proteinExistence type="predicted"/>
<name>A0A934NVC1_9NOCA</name>
<dbReference type="AlphaFoldDB" id="A0A934NVC1"/>
<accession>A0A934NVC1</accession>
<evidence type="ECO:0000313" key="1">
    <source>
        <dbReference type="EMBL" id="MBJ8341965.1"/>
    </source>
</evidence>
<dbReference type="Proteomes" id="UP000655868">
    <property type="component" value="Unassembled WGS sequence"/>
</dbReference>
<protein>
    <submittedName>
        <fullName evidence="1">Uncharacterized protein</fullName>
    </submittedName>
</protein>
<reference evidence="1" key="1">
    <citation type="submission" date="2020-12" db="EMBL/GenBank/DDBJ databases">
        <title>Antrihabitans popcorni sp. nov. and Antrihabitans auranticaus sp. nov., isolated from a larva cave.</title>
        <authorList>
            <person name="Lee S.D."/>
            <person name="Kim I.S."/>
        </authorList>
    </citation>
    <scope>NUCLEOTIDE SEQUENCE</scope>
    <source>
        <strain evidence="1">YC3-6</strain>
    </source>
</reference>
<evidence type="ECO:0000313" key="2">
    <source>
        <dbReference type="Proteomes" id="UP000655868"/>
    </source>
</evidence>